<dbReference type="NCBIfam" id="NF001764">
    <property type="entry name" value="PRK00504.1"/>
    <property type="match status" value="1"/>
</dbReference>
<name>A0A2M7VFC9_9BACT</name>
<dbReference type="GO" id="GO:0005737">
    <property type="term" value="C:cytoplasm"/>
    <property type="evidence" value="ECO:0007669"/>
    <property type="project" value="UniProtKB-ARBA"/>
</dbReference>
<dbReference type="AlphaFoldDB" id="A0A2M7VFC9"/>
<dbReference type="GO" id="GO:0005840">
    <property type="term" value="C:ribosome"/>
    <property type="evidence" value="ECO:0007669"/>
    <property type="project" value="UniProtKB-KW"/>
</dbReference>
<gene>
    <name evidence="5 6" type="primary">rpmG</name>
    <name evidence="6" type="ORF">COX77_01955</name>
</gene>
<evidence type="ECO:0000256" key="4">
    <source>
        <dbReference type="ARBA" id="ARBA00035176"/>
    </source>
</evidence>
<dbReference type="InterPro" id="IPR011332">
    <property type="entry name" value="Ribosomal_zn-bd"/>
</dbReference>
<dbReference type="Pfam" id="PF00471">
    <property type="entry name" value="Ribosomal_L33"/>
    <property type="match status" value="1"/>
</dbReference>
<evidence type="ECO:0000256" key="3">
    <source>
        <dbReference type="ARBA" id="ARBA00023274"/>
    </source>
</evidence>
<protein>
    <recommendedName>
        <fullName evidence="4 5">Large ribosomal subunit protein bL33</fullName>
    </recommendedName>
</protein>
<keyword evidence="2 5" id="KW-0689">Ribosomal protein</keyword>
<evidence type="ECO:0000313" key="6">
    <source>
        <dbReference type="EMBL" id="PIZ99253.1"/>
    </source>
</evidence>
<comment type="similarity">
    <text evidence="1 5">Belongs to the bacterial ribosomal protein bL33 family.</text>
</comment>
<evidence type="ECO:0000256" key="5">
    <source>
        <dbReference type="HAMAP-Rule" id="MF_00294"/>
    </source>
</evidence>
<dbReference type="GO" id="GO:0003735">
    <property type="term" value="F:structural constituent of ribosome"/>
    <property type="evidence" value="ECO:0007669"/>
    <property type="project" value="InterPro"/>
</dbReference>
<organism evidence="6 7">
    <name type="scientific">Candidatus Komeilibacteria bacterium CG_4_10_14_0_2_um_filter_37_10</name>
    <dbReference type="NCBI Taxonomy" id="1974470"/>
    <lineage>
        <taxon>Bacteria</taxon>
        <taxon>Candidatus Komeiliibacteriota</taxon>
    </lineage>
</organism>
<comment type="caution">
    <text evidence="6">The sequence shown here is derived from an EMBL/GenBank/DDBJ whole genome shotgun (WGS) entry which is preliminary data.</text>
</comment>
<evidence type="ECO:0000256" key="1">
    <source>
        <dbReference type="ARBA" id="ARBA00007596"/>
    </source>
</evidence>
<dbReference type="Proteomes" id="UP000230405">
    <property type="component" value="Unassembled WGS sequence"/>
</dbReference>
<proteinExistence type="inferred from homology"/>
<dbReference type="NCBIfam" id="TIGR01023">
    <property type="entry name" value="rpmG_bact"/>
    <property type="match status" value="1"/>
</dbReference>
<dbReference type="SUPFAM" id="SSF57829">
    <property type="entry name" value="Zn-binding ribosomal proteins"/>
    <property type="match status" value="1"/>
</dbReference>
<reference evidence="7" key="1">
    <citation type="submission" date="2017-09" db="EMBL/GenBank/DDBJ databases">
        <title>Depth-based differentiation of microbial function through sediment-hosted aquifers and enrichment of novel symbionts in the deep terrestrial subsurface.</title>
        <authorList>
            <person name="Probst A.J."/>
            <person name="Ladd B."/>
            <person name="Jarett J.K."/>
            <person name="Geller-Mcgrath D.E."/>
            <person name="Sieber C.M.K."/>
            <person name="Emerson J.B."/>
            <person name="Anantharaman K."/>
            <person name="Thomas B.C."/>
            <person name="Malmstrom R."/>
            <person name="Stieglmeier M."/>
            <person name="Klingl A."/>
            <person name="Woyke T."/>
            <person name="Ryan C.M."/>
            <person name="Banfield J.F."/>
        </authorList>
    </citation>
    <scope>NUCLEOTIDE SEQUENCE [LARGE SCALE GENOMIC DNA]</scope>
</reference>
<evidence type="ECO:0000313" key="7">
    <source>
        <dbReference type="Proteomes" id="UP000230405"/>
    </source>
</evidence>
<dbReference type="Gene3D" id="2.20.28.120">
    <property type="entry name" value="Ribosomal protein L33"/>
    <property type="match status" value="1"/>
</dbReference>
<dbReference type="InterPro" id="IPR001705">
    <property type="entry name" value="Ribosomal_bL33"/>
</dbReference>
<evidence type="ECO:0000256" key="2">
    <source>
        <dbReference type="ARBA" id="ARBA00022980"/>
    </source>
</evidence>
<dbReference type="GO" id="GO:0006412">
    <property type="term" value="P:translation"/>
    <property type="evidence" value="ECO:0007669"/>
    <property type="project" value="UniProtKB-UniRule"/>
</dbReference>
<dbReference type="InterPro" id="IPR038584">
    <property type="entry name" value="Ribosomal_bL33_sf"/>
</dbReference>
<keyword evidence="3 5" id="KW-0687">Ribonucleoprotein</keyword>
<dbReference type="NCBIfam" id="NF001860">
    <property type="entry name" value="PRK00595.1"/>
    <property type="match status" value="1"/>
</dbReference>
<dbReference type="HAMAP" id="MF_00294">
    <property type="entry name" value="Ribosomal_bL33"/>
    <property type="match status" value="1"/>
</dbReference>
<dbReference type="GO" id="GO:1990904">
    <property type="term" value="C:ribonucleoprotein complex"/>
    <property type="evidence" value="ECO:0007669"/>
    <property type="project" value="UniProtKB-KW"/>
</dbReference>
<accession>A0A2M7VFC9</accession>
<sequence length="51" mass="6228">MSQDNLIKFECTACKRVNYHSKKNKKIIKQRLELKKYCIHCRKHTPHKETK</sequence>
<dbReference type="EMBL" id="PFPO01000038">
    <property type="protein sequence ID" value="PIZ99253.1"/>
    <property type="molecule type" value="Genomic_DNA"/>
</dbReference>